<name>A0AAV3SDS9_HALDO</name>
<reference evidence="1" key="2">
    <citation type="submission" date="2023-12" db="EMBL/GenBank/DDBJ databases">
        <authorList>
            <person name="Sun Q."/>
            <person name="Inoue M."/>
        </authorList>
    </citation>
    <scope>NUCLEOTIDE SEQUENCE</scope>
    <source>
        <strain evidence="1">JCM 12289</strain>
    </source>
</reference>
<dbReference type="EMBL" id="BAAADN010000017">
    <property type="protein sequence ID" value="GAA0455551.1"/>
    <property type="molecule type" value="Genomic_DNA"/>
</dbReference>
<dbReference type="AlphaFoldDB" id="A0AAV3SDS9"/>
<gene>
    <name evidence="1" type="ORF">GCM10008985_09270</name>
</gene>
<comment type="caution">
    <text evidence="1">The sequence shown here is derived from an EMBL/GenBank/DDBJ whole genome shotgun (WGS) entry which is preliminary data.</text>
</comment>
<sequence>MRSHGKVKQRPFVGEVSLNTDFGDEISNAADDFLVPLEDDYMVAWPTARFTCRNNTVVKAYITD</sequence>
<evidence type="ECO:0008006" key="3">
    <source>
        <dbReference type="Google" id="ProtNLM"/>
    </source>
</evidence>
<evidence type="ECO:0000313" key="1">
    <source>
        <dbReference type="EMBL" id="GAA0455551.1"/>
    </source>
</evidence>
<reference evidence="1" key="1">
    <citation type="journal article" date="2014" name="Int. J. Syst. Evol. Microbiol.">
        <title>Complete genome sequence of Corynebacterium casei LMG S-19264T (=DSM 44701T), isolated from a smear-ripened cheese.</title>
        <authorList>
            <consortium name="US DOE Joint Genome Institute (JGI-PGF)"/>
            <person name="Walter F."/>
            <person name="Albersmeier A."/>
            <person name="Kalinowski J."/>
            <person name="Ruckert C."/>
        </authorList>
    </citation>
    <scope>NUCLEOTIDE SEQUENCE</scope>
    <source>
        <strain evidence="1">JCM 12289</strain>
    </source>
</reference>
<organism evidence="1 2">
    <name type="scientific">Halococcus dombrowskii</name>
    <dbReference type="NCBI Taxonomy" id="179637"/>
    <lineage>
        <taxon>Archaea</taxon>
        <taxon>Methanobacteriati</taxon>
        <taxon>Methanobacteriota</taxon>
        <taxon>Stenosarchaea group</taxon>
        <taxon>Halobacteria</taxon>
        <taxon>Halobacteriales</taxon>
        <taxon>Halococcaceae</taxon>
        <taxon>Halococcus</taxon>
    </lineage>
</organism>
<proteinExistence type="predicted"/>
<accession>A0AAV3SDS9</accession>
<protein>
    <recommendedName>
        <fullName evidence="3">Transposase</fullName>
    </recommendedName>
</protein>
<dbReference type="Proteomes" id="UP001500962">
    <property type="component" value="Unassembled WGS sequence"/>
</dbReference>
<evidence type="ECO:0000313" key="2">
    <source>
        <dbReference type="Proteomes" id="UP001500962"/>
    </source>
</evidence>